<dbReference type="Pfam" id="PF00056">
    <property type="entry name" value="Ldh_1_N"/>
    <property type="match status" value="1"/>
</dbReference>
<reference evidence="8" key="1">
    <citation type="submission" date="2017-09" db="EMBL/GenBank/DDBJ databases">
        <title>Contemporary evolution of a Lepidopteran species, Heliothis virescens, in response to modern agricultural practices.</title>
        <authorList>
            <person name="Fritz M.L."/>
            <person name="Deyonke A.M."/>
            <person name="Papanicolaou A."/>
            <person name="Micinski S."/>
            <person name="Westbrook J."/>
            <person name="Gould F."/>
        </authorList>
    </citation>
    <scope>NUCLEOTIDE SEQUENCE [LARGE SCALE GENOMIC DNA]</scope>
    <source>
        <strain evidence="8">HvINT-</strain>
        <tissue evidence="8">Whole body</tissue>
    </source>
</reference>
<comment type="caution">
    <text evidence="8">The sequence shown here is derived from an EMBL/GenBank/DDBJ whole genome shotgun (WGS) entry which is preliminary data.</text>
</comment>
<proteinExistence type="predicted"/>
<dbReference type="Pfam" id="PF02866">
    <property type="entry name" value="Ldh_1_C"/>
    <property type="match status" value="1"/>
</dbReference>
<dbReference type="GO" id="GO:0006099">
    <property type="term" value="P:tricarboxylic acid cycle"/>
    <property type="evidence" value="ECO:0007669"/>
    <property type="project" value="UniProtKB-KW"/>
</dbReference>
<keyword evidence="4" id="KW-0560">Oxidoreductase</keyword>
<sequence>MLRPGNTFGRVLKPGTSKVVLMGLPSSRKHTQEQPTRGYKNFVLSDTLKQIELECERFCPVPRFPPQKVTVIGAGSDVGRIACLFLKQQKVIRTLAMYDEFAERGVLGVANDLAHIDTSTEVEAYQGRMFLKDALLQADVVLICGGSYQLPPCCNTWDRHLFFQNMQHVRTATLAVAQFCPHAIVAVQTPPVDCNFALCLHTLKMSRVYDKRRVLGVNAINAMRANQLFCAITGADPSKSSLPVVCGTGKCTRVPVFSAGKASNFPQTQTDCLTRLVREADEIICKVKSNNEQGHLSIGFSTARFVINIMKGLFESPTFIDSALVEQGDPQKCYDMQYCATPVTVGKGGIVEYAVPNLNESEKRLLDDSKCDLEDMLNMGRCYACGDEYLIHPCKLKCPGDCKICNVCQPCKLKEKEEDVCKK</sequence>
<dbReference type="SUPFAM" id="SSF56327">
    <property type="entry name" value="LDH C-terminal domain-like"/>
    <property type="match status" value="1"/>
</dbReference>
<dbReference type="InterPro" id="IPR036291">
    <property type="entry name" value="NAD(P)-bd_dom_sf"/>
</dbReference>
<name>A0A2A4JGJ5_HELVI</name>
<dbReference type="GO" id="GO:0030060">
    <property type="term" value="F:L-malate dehydrogenase (NAD+) activity"/>
    <property type="evidence" value="ECO:0007669"/>
    <property type="project" value="UniProtKB-EC"/>
</dbReference>
<feature type="domain" description="Lactate/malate dehydrogenase N-terminal" evidence="6">
    <location>
        <begin position="68"/>
        <end position="215"/>
    </location>
</feature>
<feature type="domain" description="Lactate/malate dehydrogenase C-terminal" evidence="7">
    <location>
        <begin position="224"/>
        <end position="379"/>
    </location>
</feature>
<evidence type="ECO:0000256" key="5">
    <source>
        <dbReference type="ARBA" id="ARBA00023027"/>
    </source>
</evidence>
<evidence type="ECO:0000256" key="3">
    <source>
        <dbReference type="ARBA" id="ARBA00022532"/>
    </source>
</evidence>
<dbReference type="AlphaFoldDB" id="A0A2A4JGJ5"/>
<dbReference type="PANTHER" id="PTHR11540:SF16">
    <property type="entry name" value="MALATE DEHYDROGENASE, MITOCHONDRIAL"/>
    <property type="match status" value="1"/>
</dbReference>
<dbReference type="GO" id="GO:0005739">
    <property type="term" value="C:mitochondrion"/>
    <property type="evidence" value="ECO:0007669"/>
    <property type="project" value="TreeGrafter"/>
</dbReference>
<dbReference type="SUPFAM" id="SSF51735">
    <property type="entry name" value="NAD(P)-binding Rossmann-fold domains"/>
    <property type="match status" value="1"/>
</dbReference>
<organism evidence="8">
    <name type="scientific">Heliothis virescens</name>
    <name type="common">Tobacco budworm moth</name>
    <dbReference type="NCBI Taxonomy" id="7102"/>
    <lineage>
        <taxon>Eukaryota</taxon>
        <taxon>Metazoa</taxon>
        <taxon>Ecdysozoa</taxon>
        <taxon>Arthropoda</taxon>
        <taxon>Hexapoda</taxon>
        <taxon>Insecta</taxon>
        <taxon>Pterygota</taxon>
        <taxon>Neoptera</taxon>
        <taxon>Endopterygota</taxon>
        <taxon>Lepidoptera</taxon>
        <taxon>Glossata</taxon>
        <taxon>Ditrysia</taxon>
        <taxon>Noctuoidea</taxon>
        <taxon>Noctuidae</taxon>
        <taxon>Heliothinae</taxon>
        <taxon>Heliothis</taxon>
    </lineage>
</organism>
<evidence type="ECO:0000259" key="6">
    <source>
        <dbReference type="Pfam" id="PF00056"/>
    </source>
</evidence>
<evidence type="ECO:0000256" key="4">
    <source>
        <dbReference type="ARBA" id="ARBA00023002"/>
    </source>
</evidence>
<dbReference type="EC" id="1.1.1.37" evidence="1"/>
<evidence type="ECO:0000256" key="1">
    <source>
        <dbReference type="ARBA" id="ARBA00012995"/>
    </source>
</evidence>
<evidence type="ECO:0000256" key="2">
    <source>
        <dbReference type="ARBA" id="ARBA00016075"/>
    </source>
</evidence>
<dbReference type="STRING" id="7102.A0A2A4JGJ5"/>
<evidence type="ECO:0000259" key="7">
    <source>
        <dbReference type="Pfam" id="PF02866"/>
    </source>
</evidence>
<accession>A0A2A4JGJ5</accession>
<dbReference type="Gene3D" id="3.40.50.720">
    <property type="entry name" value="NAD(P)-binding Rossmann-like Domain"/>
    <property type="match status" value="1"/>
</dbReference>
<dbReference type="EMBL" id="NWSH01001487">
    <property type="protein sequence ID" value="PCG71101.1"/>
    <property type="molecule type" value="Genomic_DNA"/>
</dbReference>
<dbReference type="InterPro" id="IPR001236">
    <property type="entry name" value="Lactate/malate_DH_N"/>
</dbReference>
<evidence type="ECO:0000313" key="8">
    <source>
        <dbReference type="EMBL" id="PCG71101.1"/>
    </source>
</evidence>
<keyword evidence="5" id="KW-0520">NAD</keyword>
<keyword evidence="3" id="KW-0816">Tricarboxylic acid cycle</keyword>
<dbReference type="Gene3D" id="3.90.110.10">
    <property type="entry name" value="Lactate dehydrogenase/glycoside hydrolase, family 4, C-terminal"/>
    <property type="match status" value="1"/>
</dbReference>
<dbReference type="InterPro" id="IPR022383">
    <property type="entry name" value="Lactate/malate_DH_C"/>
</dbReference>
<gene>
    <name evidence="8" type="ORF">B5V51_2246</name>
</gene>
<protein>
    <recommendedName>
        <fullName evidence="2">Malate dehydrogenase, mitochondrial</fullName>
        <ecNumber evidence="1">1.1.1.37</ecNumber>
    </recommendedName>
</protein>
<dbReference type="InterPro" id="IPR015955">
    <property type="entry name" value="Lactate_DH/Glyco_Ohase_4_C"/>
</dbReference>
<dbReference type="PANTHER" id="PTHR11540">
    <property type="entry name" value="MALATE AND LACTATE DEHYDROGENASE"/>
    <property type="match status" value="1"/>
</dbReference>